<evidence type="ECO:0000313" key="2">
    <source>
        <dbReference type="EMBL" id="GGL76848.1"/>
    </source>
</evidence>
<protein>
    <submittedName>
        <fullName evidence="2">Uncharacterized protein</fullName>
    </submittedName>
</protein>
<evidence type="ECO:0000256" key="1">
    <source>
        <dbReference type="SAM" id="MobiDB-lite"/>
    </source>
</evidence>
<feature type="region of interest" description="Disordered" evidence="1">
    <location>
        <begin position="1"/>
        <end position="27"/>
    </location>
</feature>
<proteinExistence type="predicted"/>
<dbReference type="RefSeq" id="WP_188970260.1">
    <property type="nucleotide sequence ID" value="NZ_BMOL01000004.1"/>
</dbReference>
<dbReference type="EMBL" id="BMOL01000004">
    <property type="protein sequence ID" value="GGL76848.1"/>
    <property type="molecule type" value="Genomic_DNA"/>
</dbReference>
<keyword evidence="3" id="KW-1185">Reference proteome</keyword>
<accession>A0ABQ2G628</accession>
<evidence type="ECO:0000313" key="3">
    <source>
        <dbReference type="Proteomes" id="UP000639973"/>
    </source>
</evidence>
<sequence length="78" mass="8361">MQNRIAHSVRMDITDDETFGDNEPASVTRSGTFVLDTARPEQTDLTAGKCGGEVRVVTYRVSGEISSGAGTFPIPTSR</sequence>
<gene>
    <name evidence="2" type="ORF">GCM10010840_13600</name>
</gene>
<reference evidence="3" key="1">
    <citation type="journal article" date="2019" name="Int. J. Syst. Evol. Microbiol.">
        <title>The Global Catalogue of Microorganisms (GCM) 10K type strain sequencing project: providing services to taxonomists for standard genome sequencing and annotation.</title>
        <authorList>
            <consortium name="The Broad Institute Genomics Platform"/>
            <consortium name="The Broad Institute Genome Sequencing Center for Infectious Disease"/>
            <person name="Wu L."/>
            <person name="Ma J."/>
        </authorList>
    </citation>
    <scope>NUCLEOTIDE SEQUENCE [LARGE SCALE GENOMIC DNA]</scope>
    <source>
        <strain evidence="3">JCM 15442</strain>
    </source>
</reference>
<comment type="caution">
    <text evidence="2">The sequence shown here is derived from an EMBL/GenBank/DDBJ whole genome shotgun (WGS) entry which is preliminary data.</text>
</comment>
<dbReference type="Proteomes" id="UP000639973">
    <property type="component" value="Unassembled WGS sequence"/>
</dbReference>
<name>A0ABQ2G628_9DEIO</name>
<organism evidence="2 3">
    <name type="scientific">Deinococcus aerolatus</name>
    <dbReference type="NCBI Taxonomy" id="522487"/>
    <lineage>
        <taxon>Bacteria</taxon>
        <taxon>Thermotogati</taxon>
        <taxon>Deinococcota</taxon>
        <taxon>Deinococci</taxon>
        <taxon>Deinococcales</taxon>
        <taxon>Deinococcaceae</taxon>
        <taxon>Deinococcus</taxon>
    </lineage>
</organism>